<dbReference type="AlphaFoldDB" id="A0A2S9Y5Z9"/>
<evidence type="ECO:0000313" key="2">
    <source>
        <dbReference type="EMBL" id="PRQ00431.1"/>
    </source>
</evidence>
<reference evidence="2 3" key="1">
    <citation type="submission" date="2018-03" db="EMBL/GenBank/DDBJ databases">
        <title>Draft Genome Sequences of the Obligatory Marine Myxobacteria Enhygromyxa salina SWB007.</title>
        <authorList>
            <person name="Poehlein A."/>
            <person name="Moghaddam J.A."/>
            <person name="Harms H."/>
            <person name="Alanjari M."/>
            <person name="Koenig G.M."/>
            <person name="Daniel R."/>
            <person name="Schaeberle T.F."/>
        </authorList>
    </citation>
    <scope>NUCLEOTIDE SEQUENCE [LARGE SCALE GENOMIC DNA]</scope>
    <source>
        <strain evidence="2 3">SWB007</strain>
    </source>
</reference>
<dbReference type="RefSeq" id="WP_106092787.1">
    <property type="nucleotide sequence ID" value="NZ_PVNL01000118.1"/>
</dbReference>
<feature type="region of interest" description="Disordered" evidence="1">
    <location>
        <begin position="582"/>
        <end position="604"/>
    </location>
</feature>
<dbReference type="Proteomes" id="UP000238823">
    <property type="component" value="Unassembled WGS sequence"/>
</dbReference>
<dbReference type="OrthoDB" id="9776599at2"/>
<gene>
    <name evidence="2" type="ORF">ENSA7_59250</name>
</gene>
<name>A0A2S9Y5Z9_9BACT</name>
<accession>A0A2S9Y5Z9</accession>
<protein>
    <submittedName>
        <fullName evidence="2">Uncharacterized protein</fullName>
    </submittedName>
</protein>
<evidence type="ECO:0000313" key="3">
    <source>
        <dbReference type="Proteomes" id="UP000238823"/>
    </source>
</evidence>
<dbReference type="EMBL" id="PVNL01000118">
    <property type="protein sequence ID" value="PRQ00431.1"/>
    <property type="molecule type" value="Genomic_DNA"/>
</dbReference>
<feature type="region of interest" description="Disordered" evidence="1">
    <location>
        <begin position="620"/>
        <end position="655"/>
    </location>
</feature>
<proteinExistence type="predicted"/>
<evidence type="ECO:0000256" key="1">
    <source>
        <dbReference type="SAM" id="MobiDB-lite"/>
    </source>
</evidence>
<comment type="caution">
    <text evidence="2">The sequence shown here is derived from an EMBL/GenBank/DDBJ whole genome shotgun (WGS) entry which is preliminary data.</text>
</comment>
<sequence>MSDIVFSPWPHAEREASPGSAEVLYLRRALFVLQGRYWNPLTQSDTPLPPHRWVLVHSGEVFSEGTDSDVEGVSTIFDPPLDSVAADDTWELMLIPLFEGRADSNTYAELGWAWIDVEAGVWVTGEELRTDQPRNLEYAKFAARPLLGIPLWSTRRKARIGGGFAQGGPDLQRFEAHGELSTSELRPFGSRSAPWVMQIDHGWLRTHVQFRFYDHTRRVERPIPAGVLLASVDQDTWAVHGRSSVVTPEGSIYVLHALTEANAGALMYQFALPGFARFRLEDDALDEFDKARDGASSFAYEREAPGLLGTHYFLPEEWRSRGMEAWVGDREACAELRRSFAEFRTAGQDPAEPICFHLDDTVTFSGKYHGKRIALLDHYLGIRDQASNEYGLVPWSTHEVTGFPLRGEEAVFVRGEGIEKVTRAIGYGGAFLEIAFQRKYAMSANEEWVGARWARPPHLHGDLTTSDLASIHLIDVRYLSYNRQGYRVKLAHLVVHISSFVLAPSEDNKPDDPRGEQNLANTEGVPLIQHLLHVSALTWDQCHPAHGDPSDKKEYLAVPAGGLVDGVTVLKIRHFFSCRETDDGRDGHGPHSSIQVHPQPGRATGGNPMHLYLVRGSNTKAHDDETPEHAPAPRPHSFEPAPWPTHDRVDGVAGHSSTVTHELGHQMGLPDEYIERVQPTRGLAGRLPPFFLTHEAYPYALATISLMCKNILPRLRYSWELLRCHHRAKKAPKWFGQLGPFFPQLSTPDHGVLDYDLDYASGPLWTPVLSGRIGHCSAHLFAARRDESLAGPMMAQPKDGVSSVPFDGILVVTIRYWFSFENSTDAKSDWGTMTQFGLEFQQREKQPRVYIHSPAAPEYRNVLLRIEPRFEYEPYPYRPDIVNADPPTAQDADVEVTVRRRPAHNRTVSVSGKRLKVHIDRPDVDPWLLRVALDPQRWMKRHDGKPLRDNEFTILATWLGSTLGRAPGSLKRFSK</sequence>
<organism evidence="2 3">
    <name type="scientific">Enhygromyxa salina</name>
    <dbReference type="NCBI Taxonomy" id="215803"/>
    <lineage>
        <taxon>Bacteria</taxon>
        <taxon>Pseudomonadati</taxon>
        <taxon>Myxococcota</taxon>
        <taxon>Polyangia</taxon>
        <taxon>Nannocystales</taxon>
        <taxon>Nannocystaceae</taxon>
        <taxon>Enhygromyxa</taxon>
    </lineage>
</organism>